<dbReference type="Gene3D" id="6.10.250.660">
    <property type="match status" value="1"/>
</dbReference>
<evidence type="ECO:0000256" key="1">
    <source>
        <dbReference type="ARBA" id="ARBA00004496"/>
    </source>
</evidence>
<organism evidence="9 10">
    <name type="scientific">Acidiferrimicrobium australe</name>
    <dbReference type="NCBI Taxonomy" id="2664430"/>
    <lineage>
        <taxon>Bacteria</taxon>
        <taxon>Bacillati</taxon>
        <taxon>Actinomycetota</taxon>
        <taxon>Acidimicrobiia</taxon>
        <taxon>Acidimicrobiales</taxon>
        <taxon>Acidimicrobiaceae</taxon>
        <taxon>Acidiferrimicrobium</taxon>
    </lineage>
</organism>
<protein>
    <recommendedName>
        <fullName evidence="2">Cell wall synthesis protein Wag31</fullName>
    </recommendedName>
    <alternativeName>
        <fullName evidence="7">Antigen 84</fullName>
    </alternativeName>
</protein>
<dbReference type="NCBIfam" id="TIGR03544">
    <property type="entry name" value="DivI1A_domain"/>
    <property type="match status" value="1"/>
</dbReference>
<evidence type="ECO:0000256" key="3">
    <source>
        <dbReference type="ARBA" id="ARBA00022490"/>
    </source>
</evidence>
<evidence type="ECO:0000256" key="4">
    <source>
        <dbReference type="ARBA" id="ARBA00022618"/>
    </source>
</evidence>
<comment type="caution">
    <text evidence="9">The sequence shown here is derived from an EMBL/GenBank/DDBJ whole genome shotgun (WGS) entry which is preliminary data.</text>
</comment>
<sequence>MATDLTPRFTLSLRGYDKDEVDEYLESLAAHATDSDGELVASRQRSRDLEAQVQRLSARVGELEDAIRGESPNTVRAIGERISLILGEAEAGAAETLEQAELRADQLLAQA</sequence>
<gene>
    <name evidence="9" type="ORF">GHK86_05545</name>
</gene>
<feature type="coiled-coil region" evidence="8">
    <location>
        <begin position="39"/>
        <end position="66"/>
    </location>
</feature>
<evidence type="ECO:0000256" key="6">
    <source>
        <dbReference type="ARBA" id="ARBA00023306"/>
    </source>
</evidence>
<comment type="subcellular location">
    <subcellularLocation>
        <location evidence="1">Cytoplasm</location>
    </subcellularLocation>
</comment>
<dbReference type="Pfam" id="PF05103">
    <property type="entry name" value="DivIVA"/>
    <property type="match status" value="1"/>
</dbReference>
<evidence type="ECO:0000313" key="9">
    <source>
        <dbReference type="EMBL" id="MST32189.1"/>
    </source>
</evidence>
<dbReference type="InterPro" id="IPR007793">
    <property type="entry name" value="DivIVA_fam"/>
</dbReference>
<keyword evidence="4" id="KW-0132">Cell division</keyword>
<dbReference type="EMBL" id="WJHE01000236">
    <property type="protein sequence ID" value="MST32189.1"/>
    <property type="molecule type" value="Genomic_DNA"/>
</dbReference>
<dbReference type="InterPro" id="IPR019933">
    <property type="entry name" value="DivIVA_domain"/>
</dbReference>
<evidence type="ECO:0000256" key="7">
    <source>
        <dbReference type="ARBA" id="ARBA00031737"/>
    </source>
</evidence>
<keyword evidence="6" id="KW-0131">Cell cycle</keyword>
<evidence type="ECO:0000256" key="2">
    <source>
        <dbReference type="ARBA" id="ARBA00018787"/>
    </source>
</evidence>
<evidence type="ECO:0000313" key="10">
    <source>
        <dbReference type="Proteomes" id="UP000437736"/>
    </source>
</evidence>
<feature type="non-terminal residue" evidence="9">
    <location>
        <position position="111"/>
    </location>
</feature>
<accession>A0ABW9QQT9</accession>
<evidence type="ECO:0000256" key="8">
    <source>
        <dbReference type="SAM" id="Coils"/>
    </source>
</evidence>
<keyword evidence="5 8" id="KW-0175">Coiled coil</keyword>
<keyword evidence="3" id="KW-0963">Cytoplasm</keyword>
<evidence type="ECO:0000256" key="5">
    <source>
        <dbReference type="ARBA" id="ARBA00023054"/>
    </source>
</evidence>
<keyword evidence="10" id="KW-1185">Reference proteome</keyword>
<dbReference type="Proteomes" id="UP000437736">
    <property type="component" value="Unassembled WGS sequence"/>
</dbReference>
<proteinExistence type="predicted"/>
<name>A0ABW9QQT9_9ACTN</name>
<reference evidence="9 10" key="1">
    <citation type="submission" date="2019-11" db="EMBL/GenBank/DDBJ databases">
        <title>Acidiferrimicrobium australis gen. nov., sp. nov., an acidophilic and obligately heterotrophic, member of the Actinobacteria that catalyses dissimilatory oxido- reduction of iron isolated from metal-rich acidic water in Chile.</title>
        <authorList>
            <person name="Gonzalez D."/>
            <person name="Huber K."/>
            <person name="Hedrich S."/>
            <person name="Rojas-Villalobos C."/>
            <person name="Quatrini R."/>
            <person name="Dinamarca M.A."/>
            <person name="Schwarz A."/>
            <person name="Canales C."/>
            <person name="Nancucheo I."/>
        </authorList>
    </citation>
    <scope>NUCLEOTIDE SEQUENCE [LARGE SCALE GENOMIC DNA]</scope>
    <source>
        <strain evidence="9 10">USS-CCA1</strain>
    </source>
</reference>